<dbReference type="GO" id="GO:0005524">
    <property type="term" value="F:ATP binding"/>
    <property type="evidence" value="ECO:0007669"/>
    <property type="project" value="UniProtKB-KW"/>
</dbReference>
<keyword evidence="3" id="KW-0862">Zinc</keyword>
<dbReference type="GO" id="GO:0002040">
    <property type="term" value="P:sprouting angiogenesis"/>
    <property type="evidence" value="ECO:0007669"/>
    <property type="project" value="TreeGrafter"/>
</dbReference>
<dbReference type="GO" id="GO:0005829">
    <property type="term" value="C:cytosol"/>
    <property type="evidence" value="ECO:0007669"/>
    <property type="project" value="UniProtKB-SubCell"/>
</dbReference>
<proteinExistence type="predicted"/>
<dbReference type="InParanoid" id="I3K4G7"/>
<dbReference type="OMA" id="QYKGGYS"/>
<evidence type="ECO:0000256" key="2">
    <source>
        <dbReference type="ARBA" id="ARBA00022771"/>
    </source>
</evidence>
<organism evidence="7 8">
    <name type="scientific">Oreochromis niloticus</name>
    <name type="common">Nile tilapia</name>
    <name type="synonym">Tilapia nilotica</name>
    <dbReference type="NCBI Taxonomy" id="8128"/>
    <lineage>
        <taxon>Eukaryota</taxon>
        <taxon>Metazoa</taxon>
        <taxon>Chordata</taxon>
        <taxon>Craniata</taxon>
        <taxon>Vertebrata</taxon>
        <taxon>Euteleostomi</taxon>
        <taxon>Actinopterygii</taxon>
        <taxon>Neopterygii</taxon>
        <taxon>Teleostei</taxon>
        <taxon>Neoteleostei</taxon>
        <taxon>Acanthomorphata</taxon>
        <taxon>Ovalentaria</taxon>
        <taxon>Cichlomorphae</taxon>
        <taxon>Cichliformes</taxon>
        <taxon>Cichlidae</taxon>
        <taxon>African cichlids</taxon>
        <taxon>Pseudocrenilabrinae</taxon>
        <taxon>Oreochromini</taxon>
        <taxon>Oreochromis</taxon>
    </lineage>
</organism>
<dbReference type="InterPro" id="IPR031248">
    <property type="entry name" value="RNF213"/>
</dbReference>
<protein>
    <submittedName>
        <fullName evidence="7">Ring finger protein 213</fullName>
    </submittedName>
</protein>
<evidence type="ECO:0000256" key="1">
    <source>
        <dbReference type="ARBA" id="ARBA00022723"/>
    </source>
</evidence>
<dbReference type="GO" id="GO:0005811">
    <property type="term" value="C:lipid droplet"/>
    <property type="evidence" value="ECO:0007669"/>
    <property type="project" value="UniProtKB-SubCell"/>
</dbReference>
<reference evidence="8" key="1">
    <citation type="submission" date="2012-01" db="EMBL/GenBank/DDBJ databases">
        <title>The Genome Sequence of Oreochromis niloticus (Nile Tilapia).</title>
        <authorList>
            <consortium name="Broad Institute Genome Assembly Team"/>
            <consortium name="Broad Institute Sequencing Platform"/>
            <person name="Di Palma F."/>
            <person name="Johnson J."/>
            <person name="Lander E.S."/>
            <person name="Lindblad-Toh K."/>
        </authorList>
    </citation>
    <scope>NUCLEOTIDE SEQUENCE [LARGE SCALE GENOMIC DNA]</scope>
</reference>
<name>I3K4G7_ORENI</name>
<dbReference type="InterPro" id="IPR027417">
    <property type="entry name" value="P-loop_NTPase"/>
</dbReference>
<dbReference type="InterPro" id="IPR001841">
    <property type="entry name" value="Znf_RING"/>
</dbReference>
<dbReference type="GO" id="GO:0006511">
    <property type="term" value="P:ubiquitin-dependent protein catabolic process"/>
    <property type="evidence" value="ECO:0007669"/>
    <property type="project" value="TreeGrafter"/>
</dbReference>
<dbReference type="GO" id="GO:0016887">
    <property type="term" value="F:ATP hydrolysis activity"/>
    <property type="evidence" value="ECO:0007669"/>
    <property type="project" value="InterPro"/>
</dbReference>
<dbReference type="Ensembl" id="ENSONIT00000016027.2">
    <property type="protein sequence ID" value="ENSONIP00000016012.2"/>
    <property type="gene ID" value="ENSONIG00000012722.2"/>
</dbReference>
<accession>I3K4G7</accession>
<dbReference type="GO" id="GO:0005730">
    <property type="term" value="C:nucleolus"/>
    <property type="evidence" value="ECO:0007669"/>
    <property type="project" value="TreeGrafter"/>
</dbReference>
<dbReference type="GO" id="GO:0006629">
    <property type="term" value="P:lipid metabolic process"/>
    <property type="evidence" value="ECO:0007669"/>
    <property type="project" value="UniProtKB-KW"/>
</dbReference>
<evidence type="ECO:0000313" key="7">
    <source>
        <dbReference type="Ensembl" id="ENSONIP00000016012.2"/>
    </source>
</evidence>
<reference evidence="7" key="3">
    <citation type="submission" date="2025-09" db="UniProtKB">
        <authorList>
            <consortium name="Ensembl"/>
        </authorList>
    </citation>
    <scope>IDENTIFICATION</scope>
</reference>
<evidence type="ECO:0000256" key="4">
    <source>
        <dbReference type="PROSITE-ProRule" id="PRU00175"/>
    </source>
</evidence>
<dbReference type="InterPro" id="IPR003959">
    <property type="entry name" value="ATPase_AAA_core"/>
</dbReference>
<gene>
    <name evidence="7" type="primary">RNF213</name>
</gene>
<feature type="domain" description="RING-type" evidence="6">
    <location>
        <begin position="2896"/>
        <end position="2935"/>
    </location>
</feature>
<dbReference type="SUPFAM" id="SSF57850">
    <property type="entry name" value="RING/U-box"/>
    <property type="match status" value="1"/>
</dbReference>
<dbReference type="InterPro" id="IPR017907">
    <property type="entry name" value="Znf_RING_CS"/>
</dbReference>
<dbReference type="Pfam" id="PF13920">
    <property type="entry name" value="zf-C3HC4_3"/>
    <property type="match status" value="1"/>
</dbReference>
<dbReference type="PROSITE" id="PS00518">
    <property type="entry name" value="ZF_RING_1"/>
    <property type="match status" value="1"/>
</dbReference>
<dbReference type="GO" id="GO:0002376">
    <property type="term" value="P:immune system process"/>
    <property type="evidence" value="ECO:0007669"/>
    <property type="project" value="UniProtKB-KW"/>
</dbReference>
<dbReference type="SMART" id="SM00382">
    <property type="entry name" value="AAA"/>
    <property type="match status" value="2"/>
</dbReference>
<dbReference type="SUPFAM" id="SSF52540">
    <property type="entry name" value="P-loop containing nucleoside triphosphate hydrolases"/>
    <property type="match status" value="2"/>
</dbReference>
<dbReference type="GO" id="GO:0016020">
    <property type="term" value="C:membrane"/>
    <property type="evidence" value="ECO:0007669"/>
    <property type="project" value="TreeGrafter"/>
</dbReference>
<dbReference type="GO" id="GO:0061630">
    <property type="term" value="F:ubiquitin protein ligase activity"/>
    <property type="evidence" value="ECO:0007669"/>
    <property type="project" value="UniProtKB-EC"/>
</dbReference>
<evidence type="ECO:0000256" key="5">
    <source>
        <dbReference type="SAM" id="Coils"/>
    </source>
</evidence>
<keyword evidence="8" id="KW-1185">Reference proteome</keyword>
<keyword evidence="5" id="KW-0175">Coiled coil</keyword>
<dbReference type="Gene3D" id="3.30.40.10">
    <property type="entry name" value="Zinc/RING finger domain, C3HC4 (zinc finger)"/>
    <property type="match status" value="1"/>
</dbReference>
<dbReference type="InterPro" id="IPR013083">
    <property type="entry name" value="Znf_RING/FYVE/PHD"/>
</dbReference>
<dbReference type="PROSITE" id="PS50089">
    <property type="entry name" value="ZF_RING_2"/>
    <property type="match status" value="1"/>
</dbReference>
<keyword evidence="2 4" id="KW-0863">Zinc-finger</keyword>
<reference evidence="7" key="2">
    <citation type="submission" date="2025-08" db="UniProtKB">
        <authorList>
            <consortium name="Ensembl"/>
        </authorList>
    </citation>
    <scope>IDENTIFICATION</scope>
</reference>
<dbReference type="PANTHER" id="PTHR22605:SF18">
    <property type="entry name" value="E3 UBIQUITIN-PROTEIN LIGASE RNF213-ALPHA"/>
    <property type="match status" value="1"/>
</dbReference>
<dbReference type="GO" id="GO:0008270">
    <property type="term" value="F:zinc ion binding"/>
    <property type="evidence" value="ECO:0007669"/>
    <property type="project" value="UniProtKB-KW"/>
</dbReference>
<dbReference type="Proteomes" id="UP000005207">
    <property type="component" value="Linkage group LG15"/>
</dbReference>
<dbReference type="SMART" id="SM00184">
    <property type="entry name" value="RING"/>
    <property type="match status" value="1"/>
</dbReference>
<evidence type="ECO:0000313" key="8">
    <source>
        <dbReference type="Proteomes" id="UP000005207"/>
    </source>
</evidence>
<evidence type="ECO:0000259" key="6">
    <source>
        <dbReference type="PROSITE" id="PS50089"/>
    </source>
</evidence>
<sequence>MVCFHAVISKEFHFEPEEDIVVLKSEVLFGKWFWFNSPLGDNQYLIEGQYRIPKERIQESIPYKYAVRKKENDFIYETIYQKEKNDNYINRCLTITPELLTAEGEWHQYDDMIHPKPKSNWPWNSTEQTVIDGRNFAGWEMLKIIFNLLKTWNDQKVEEFFSLLEQFFFTYSGHLLHDGMERRWGLPYDSKQVKSKKFILQQDRSAMSKLLRRYDITKFLKLMSVVVMESWPKDENGHDIQDEDLVFDYLMNWPMAKTILKILFHIESTVDLNGLDKKLQQNFETMNLNEFMKVHTLDGLNSSATANVTYFNLCDETHQMASDIHAIKDSGIFKMCWANQVEVLTRDQSQEGNSDRNREIYTFEQVYNKIFQTCYTNYKRLYVSLKSGELLLEETDSIFKAYKGKYEDLEKDLNIIERVNQIQQYQDIHLALETSKIVMDIKNIICPQGDFSALKKLLQMNESNFKKNNLSYIDDAFLHAKNILKDISDDRKECLQTLIQSKDFIQWTKQELKVFVDLASISAGENDMDVDRVACLHDAVLGYSSMLYDLKQDSDFAKFNDSLKKLWRALDNDQNIPKKLWDTSRHLEWLKSVRESHGSVEFSSLSLATSVNNKGIYIIKAQDHHKNMTYTYEDLKELQNKLMLMSGKKQQNQSEVERFTEVFDNVQRFTKAFVDIYTAGNPIFRCWEAKIYCKTQSDPCIIMEIKFCKTQYCFKVTGSLAEQLVALSKKMEMFLDDWQKFMDEQRTDQYYLNYFTAQQIFYLCSILTPTNINTEIEDRALMMLSFIKPNCTTLDVRSIWRHNQYELRKRYNEHRDSSSHSVIHFAHESDAADEADQTLVLKELEELWNGYMKNEEIFFHDLLDIRSLGRLLQLMTDNPNHNEREFPKGLNSKQPNLIICPHDEVLTSSICLYMNDYYGSLPTYDEVLLCSPSTSYEQVELFLRRCLTPGDIGRKIYTMLWADQLSYDVSCAMEKCFQKLCSPKNDYRLVIFCSSDREHTYIPTAFSQYKTDFVPQEPLEKIQQYLSQHYTVTSDYKNAVFKGGHSLGIVASSRAGVGKSLYVQRLYEKLERSVDQGIAFKKCIRLTEHEVDDHKILQFLYDTPKQKDIKVFHFDVTSSVQKGLNEFIFKLFFLRYLMDSNGQMWQCSQNHLYVIELLESTNDQNRCDTRLGRNENFAFSDVFPKLFCHPPKKVMALEMQKEENPDMDCGDPLMDDECFTSEAYQRPYQYLTRFHNKDNLDNFTFQGTEGTHAKCLQILLIYCGIIDPSWAELRNFVWFLNLQLKDCENSDFCKVELVGDTLCGFKNFVVEFMILMSKDFATPSLCITDQSPGRQHVDISGLKEKDLAPFLIRKRWESEPHPYIFFNDDHMSMTFIGFHLRPNNQKGFDAVNPLTKEVIKKNIMTRQLYNGLKLQRVPFNTDFDQLPRADKIEHLCSVLGVKWPTDPDETYELTTDNILKMMAIHMRFRCDIPVIIMGETGCGKTRLIKFMCELRRCGAPAENMKLVKIHGGTTSEMIYEKVKEAETLARTNKENHELDSVLFFDEANTTEAVNSIKEILCDNSVQGEELGSNTGLYIIAACNPYRKHTDQMIKRLEASGLGYRVRAEETEDRLGSIPLRQLVYRVHVLPPSMIPLVWDFGQLNDSTEQIYIEQIVQRQVKASFIEKDCIPTIIKVLSSSQKFMRERKDECSFVSLRDVERCMQGFLWFYNNHPMFAENLKDLFQQQQKNNPPFSPASDRVLWSLLMATGMCYQSCLENKEQYQKTISQIFPDEYTLQRVLQEMELMQDLLLNRVPMGETIARNEALKENFFMMVVCIELRIPLFIVGKPGSSKSLSKTLVANAMQGPTSHSDLYKKLKQIHLVSFQCSPHSTPEGIINTFKQCARFQESKNLDEYISVVVLDEIGLAEDSPKMPLKALHPLLEEGCVDDEPKPHKRVGFIGISNWALDPAKMNRGIFVSRGDLNEQELIKSARGICSSDQHVLEKIKNLFQPFAKAYMTVCDKSKGFFGLRDFYSLIKMLFSITKTSNEPPAADQITGAVLRNFSGKDDVDVINTFRKELRDDFANVRIPTIDLVKQSISPASQMEESRYLLVLTKNYAALQILQQIFCSHQICPEIIFGSSFPKDQEYTQICRNINRVKVCMETGQTVVLLNLQNLYESLYDALNQYYVTLGGQNYVDLGLGTHRVKCRVHQNFKLIVIEEKEVVYEQFPIPLINRLEKHYLDIKTVLTEEQKVIATQLEEWVNKFVSSEKKYDPSDVFIGYHSDTCSSVVMQVTECESTETDAQVTLNKAKDILLNCATPDSVVRLDKSKLPNAEREHLMQEYVKEARHSSLGDYIVYHIQQPQQSHFLFTEVTTFSRLLTAVDTQHLQSLINLDAVQLLSLQQFDTQYSFLKKIRDFLGSTHTDKVLIIQAEYDEGFHKKNIISSAKYACFSEVNKCHTTDDIKTFVYFVIKLPRMEGGTSYVGFQGGPWRSVHIDDIRRSKEFLSDALSLKNRLISDLFKDPSEVCMCTGAINYSFQALECLFDTTNLVRSCVQSAVSMLRDEANSGEFSTKRVENLLTLLDGNHTQGLFAKIVRKRLHSLLKDNEANMPILKSWVLNEASNDSALQEGGTFLHTLWRKIQAVVTPLLAYLVSVIDRDCNMDLLLEDEEQIVNLWLEIFGNKEMLIGHFYDLFLETPLGTYISEKANEKMKREFFKRYLQDFVSMTMKVASDEELQVRLLCQAMASCADEVRKRKQDNELFLPLIHIAYRFYQNRLQNLARMISLHPEVISPLQKNPVISGYPSMVLDVYAAKACVESLEPSNLENDTVCQRWLRKVKKVQASLELICSQSSSKKYGEHCRKYCLSSCPSSKVLQENSDVKSTKGFEAVVKVLKSCKQEATNQLFRFGLECGVCMREPQETVGLPCNHIYCLTCIKNSLDAGRTSCPKCRQQLPDDFQPHVSEDISASVKKNAEFRRCCNGFFVDLLSAVCFKDNTPPAEGVITHLLSYLMIETEHKQIHTKVLSPFEESPDKNPVVRSVILKLLLKFSFDEVQKYLQQHFSSVEESRFVDDGDRAELYALYINCLEVKLEKCCLNLTDCLVSYTFTSVLHYYSLQWFAAKTMFVVVAGNNVPDRAEDFLNMVIKLCEDSGNDWYRVYLIRKLSESQGVEYVQTMMKNPEFFWIFPEEIHQQVKLNEDGGLMDQYLVYGEEYKSVRKAVAKAVVDGDVEQIEDSCERCTASPKNRTVFLLLALFREVTTLYRSENGGLHPTPEQCIKFDDLIEGSTYLHQAEVRRFASALVYNRLGALTVQPGSAIMENTITELIIHLAAVLLTGNHHLLMPQKHLEVNSHCHFYYLDIEKCAYMNVFSTIKAVALGVDQLFFLLIQICCFRDQTRPGHILGDPERRNNPDALDTKHMSLTPFTLVRLVTHLAMMLGASEKPEIIQPPVEDVSLFLRLHIIKDLEQLSQALGKGADDNITSVHLVLKSLQENNGTTIDPYLTTKESRNTWETTVVTDIMTPKLKDLDQVLQEANGNIRNDSRVSSNFIIRTIHGDDCSFLASLQQCSEVDSSAVWSCRERLSLLSLTHIMETNDQKEELPLLWRFLQKEREFRLIKFLPEILNLQKRLVRKYQNATEDIVGSIREFIDQQWYQKHIETFLKTWNQLRVSVTNEIKIPEEFCSRDLDLDSDLRYLLPRRQGPGLCATGLVSYLVTLHNELVNAVDHHTREDSSDYTVSLTELTEQHVISYDVEKDLLPLILSNCQYSLECGHETISEYDLPRIQQQILTRFLQGKPLITRAVSPHSLVWLKHVQLDSYSEVCEALKIVELLLGYLSMTGGDPTMKLVTYLQEILKMDQNINQHILKAFGKCDLKHCVCLWQVLSSLRSEKMLQLKREPFSGYPAEYQVPLTEENKTELKRFMSRGNVDQWLLEMHEFLLLRLGRLRATEDYNPSWSLKEAVSAYMDRKEVEVALYVEENFSENVLLSQIIETWKYTITAKQELMNE</sequence>
<dbReference type="HOGENOM" id="CLU_015830_1_0_1"/>
<dbReference type="Gene3D" id="3.40.50.300">
    <property type="entry name" value="P-loop containing nucleotide triphosphate hydrolases"/>
    <property type="match status" value="2"/>
</dbReference>
<feature type="coiled-coil region" evidence="5">
    <location>
        <begin position="392"/>
        <end position="419"/>
    </location>
</feature>
<dbReference type="GO" id="GO:2000051">
    <property type="term" value="P:negative regulation of non-canonical Wnt signaling pathway"/>
    <property type="evidence" value="ECO:0007669"/>
    <property type="project" value="TreeGrafter"/>
</dbReference>
<dbReference type="Pfam" id="PF00004">
    <property type="entry name" value="AAA"/>
    <property type="match status" value="1"/>
</dbReference>
<evidence type="ECO:0000256" key="3">
    <source>
        <dbReference type="ARBA" id="ARBA00022833"/>
    </source>
</evidence>
<dbReference type="InterPro" id="IPR003593">
    <property type="entry name" value="AAA+_ATPase"/>
</dbReference>
<dbReference type="GeneTree" id="ENSGT00630000089884"/>
<dbReference type="PANTHER" id="PTHR22605">
    <property type="entry name" value="RZ-TYPE DOMAIN-CONTAINING PROTEIN"/>
    <property type="match status" value="1"/>
</dbReference>
<keyword evidence="1" id="KW-0479">Metal-binding</keyword>